<feature type="compositionally biased region" description="Basic and acidic residues" evidence="1">
    <location>
        <begin position="1"/>
        <end position="24"/>
    </location>
</feature>
<feature type="compositionally biased region" description="Basic and acidic residues" evidence="1">
    <location>
        <begin position="41"/>
        <end position="59"/>
    </location>
</feature>
<accession>A0A7Y9C438</accession>
<proteinExistence type="predicted"/>
<dbReference type="Proteomes" id="UP000535020">
    <property type="component" value="Unassembled WGS sequence"/>
</dbReference>
<organism evidence="2 3">
    <name type="scientific">Flavobacterium agri</name>
    <dbReference type="NCBI Taxonomy" id="2743471"/>
    <lineage>
        <taxon>Bacteria</taxon>
        <taxon>Pseudomonadati</taxon>
        <taxon>Bacteroidota</taxon>
        <taxon>Flavobacteriia</taxon>
        <taxon>Flavobacteriales</taxon>
        <taxon>Flavobacteriaceae</taxon>
        <taxon>Flavobacterium</taxon>
    </lineage>
</organism>
<dbReference type="AlphaFoldDB" id="A0A7Y9C438"/>
<gene>
    <name evidence="2" type="ORF">HZF10_01075</name>
</gene>
<evidence type="ECO:0000313" key="2">
    <source>
        <dbReference type="EMBL" id="NYA69495.1"/>
    </source>
</evidence>
<dbReference type="EMBL" id="JACBJI010000001">
    <property type="protein sequence ID" value="NYA69495.1"/>
    <property type="molecule type" value="Genomic_DNA"/>
</dbReference>
<evidence type="ECO:0000313" key="3">
    <source>
        <dbReference type="Proteomes" id="UP000535020"/>
    </source>
</evidence>
<reference evidence="2 3" key="1">
    <citation type="submission" date="2020-07" db="EMBL/GenBank/DDBJ databases">
        <authorList>
            <person name="Sun Q."/>
        </authorList>
    </citation>
    <scope>NUCLEOTIDE SEQUENCE [LARGE SCALE GENOMIC DNA]</scope>
    <source>
        <strain evidence="2 3">MAH-1</strain>
    </source>
</reference>
<protein>
    <submittedName>
        <fullName evidence="2">Uncharacterized protein</fullName>
    </submittedName>
</protein>
<feature type="region of interest" description="Disordered" evidence="1">
    <location>
        <begin position="1"/>
        <end position="94"/>
    </location>
</feature>
<sequence>MKKIDHEHEFDGKQDHNFYQKPFDEVTDPLPQIDDASASMSEKHNDHRPTNEEVRRPESHAANQVNEINEDDVRDQSDSTQDWDAEHSRTGRQK</sequence>
<keyword evidence="3" id="KW-1185">Reference proteome</keyword>
<comment type="caution">
    <text evidence="2">The sequence shown here is derived from an EMBL/GenBank/DDBJ whole genome shotgun (WGS) entry which is preliminary data.</text>
</comment>
<dbReference type="RefSeq" id="WP_176004321.1">
    <property type="nucleotide sequence ID" value="NZ_JABWMI010000002.1"/>
</dbReference>
<name>A0A7Y9C438_9FLAO</name>
<feature type="compositionally biased region" description="Basic and acidic residues" evidence="1">
    <location>
        <begin position="84"/>
        <end position="94"/>
    </location>
</feature>
<evidence type="ECO:0000256" key="1">
    <source>
        <dbReference type="SAM" id="MobiDB-lite"/>
    </source>
</evidence>